<gene>
    <name evidence="1" type="ORF">L227DRAFT_421064</name>
</gene>
<protein>
    <submittedName>
        <fullName evidence="1">Uncharacterized protein</fullName>
    </submittedName>
</protein>
<dbReference type="EMBL" id="ML122330">
    <property type="protein sequence ID" value="RPD53063.1"/>
    <property type="molecule type" value="Genomic_DNA"/>
</dbReference>
<dbReference type="Proteomes" id="UP000313359">
    <property type="component" value="Unassembled WGS sequence"/>
</dbReference>
<dbReference type="AlphaFoldDB" id="A0A5C2RNF4"/>
<reference evidence="1" key="1">
    <citation type="journal article" date="2018" name="Genome Biol. Evol.">
        <title>Genomics and development of Lentinus tigrinus, a white-rot wood-decaying mushroom with dimorphic fruiting bodies.</title>
        <authorList>
            <person name="Wu B."/>
            <person name="Xu Z."/>
            <person name="Knudson A."/>
            <person name="Carlson A."/>
            <person name="Chen N."/>
            <person name="Kovaka S."/>
            <person name="LaButti K."/>
            <person name="Lipzen A."/>
            <person name="Pennachio C."/>
            <person name="Riley R."/>
            <person name="Schakwitz W."/>
            <person name="Umezawa K."/>
            <person name="Ohm R.A."/>
            <person name="Grigoriev I.V."/>
            <person name="Nagy L.G."/>
            <person name="Gibbons J."/>
            <person name="Hibbett D."/>
        </authorList>
    </citation>
    <scope>NUCLEOTIDE SEQUENCE [LARGE SCALE GENOMIC DNA]</scope>
    <source>
        <strain evidence="1">ALCF2SS1-6</strain>
    </source>
</reference>
<evidence type="ECO:0000313" key="1">
    <source>
        <dbReference type="EMBL" id="RPD53063.1"/>
    </source>
</evidence>
<proteinExistence type="predicted"/>
<keyword evidence="2" id="KW-1185">Reference proteome</keyword>
<name>A0A5C2RNF4_9APHY</name>
<accession>A0A5C2RNF4</accession>
<evidence type="ECO:0000313" key="2">
    <source>
        <dbReference type="Proteomes" id="UP000313359"/>
    </source>
</evidence>
<sequence>MGLGLGLVVGLELRRRCVTSAPDDNREDHVPALAMYNYRRVFTLRAVASLGSRVHMVRKTEVSLVPPGDCGLGHVKVGARRLGVHTGGRRLHRELRTEVHTWLDLRLARADRCAQFSINRRGQCDDSRGIRASLRSSLTGQQAVARDITSRHTFYLLETPSPRVRHNLSLRPPRR</sequence>
<organism evidence="1 2">
    <name type="scientific">Lentinus tigrinus ALCF2SS1-6</name>
    <dbReference type="NCBI Taxonomy" id="1328759"/>
    <lineage>
        <taxon>Eukaryota</taxon>
        <taxon>Fungi</taxon>
        <taxon>Dikarya</taxon>
        <taxon>Basidiomycota</taxon>
        <taxon>Agaricomycotina</taxon>
        <taxon>Agaricomycetes</taxon>
        <taxon>Polyporales</taxon>
        <taxon>Polyporaceae</taxon>
        <taxon>Lentinus</taxon>
    </lineage>
</organism>